<dbReference type="EMBL" id="PVWQ01000004">
    <property type="protein sequence ID" value="RDW83621.1"/>
    <property type="molecule type" value="Genomic_DNA"/>
</dbReference>
<protein>
    <submittedName>
        <fullName evidence="2">Uncharacterized protein</fullName>
    </submittedName>
</protein>
<feature type="compositionally biased region" description="Polar residues" evidence="1">
    <location>
        <begin position="393"/>
        <end position="405"/>
    </location>
</feature>
<keyword evidence="3" id="KW-1185">Reference proteome</keyword>
<dbReference type="Proteomes" id="UP000256690">
    <property type="component" value="Unassembled WGS sequence"/>
</dbReference>
<accession>A0A3D8SBQ9</accession>
<evidence type="ECO:0000256" key="1">
    <source>
        <dbReference type="SAM" id="MobiDB-lite"/>
    </source>
</evidence>
<organism evidence="2 3">
    <name type="scientific">Aspergillus mulundensis</name>
    <dbReference type="NCBI Taxonomy" id="1810919"/>
    <lineage>
        <taxon>Eukaryota</taxon>
        <taxon>Fungi</taxon>
        <taxon>Dikarya</taxon>
        <taxon>Ascomycota</taxon>
        <taxon>Pezizomycotina</taxon>
        <taxon>Eurotiomycetes</taxon>
        <taxon>Eurotiomycetidae</taxon>
        <taxon>Eurotiales</taxon>
        <taxon>Aspergillaceae</taxon>
        <taxon>Aspergillus</taxon>
        <taxon>Aspergillus subgen. Nidulantes</taxon>
    </lineage>
</organism>
<dbReference type="RefSeq" id="XP_026604959.1">
    <property type="nucleotide sequence ID" value="XM_026745963.1"/>
</dbReference>
<feature type="region of interest" description="Disordered" evidence="1">
    <location>
        <begin position="728"/>
        <end position="767"/>
    </location>
</feature>
<feature type="region of interest" description="Disordered" evidence="1">
    <location>
        <begin position="393"/>
        <end position="448"/>
    </location>
</feature>
<feature type="region of interest" description="Disordered" evidence="1">
    <location>
        <begin position="633"/>
        <end position="671"/>
    </location>
</feature>
<feature type="compositionally biased region" description="Low complexity" evidence="1">
    <location>
        <begin position="639"/>
        <end position="658"/>
    </location>
</feature>
<feature type="compositionally biased region" description="Acidic residues" evidence="1">
    <location>
        <begin position="659"/>
        <end position="671"/>
    </location>
</feature>
<dbReference type="AlphaFoldDB" id="A0A3D8SBQ9"/>
<feature type="compositionally biased region" description="Polar residues" evidence="1">
    <location>
        <begin position="735"/>
        <end position="744"/>
    </location>
</feature>
<comment type="caution">
    <text evidence="2">The sequence shown here is derived from an EMBL/GenBank/DDBJ whole genome shotgun (WGS) entry which is preliminary data.</text>
</comment>
<gene>
    <name evidence="2" type="ORF">DSM5745_03947</name>
</gene>
<dbReference type="GeneID" id="38114317"/>
<evidence type="ECO:0000313" key="3">
    <source>
        <dbReference type="Proteomes" id="UP000256690"/>
    </source>
</evidence>
<feature type="region of interest" description="Disordered" evidence="1">
    <location>
        <begin position="163"/>
        <end position="192"/>
    </location>
</feature>
<feature type="compositionally biased region" description="Polar residues" evidence="1">
    <location>
        <begin position="751"/>
        <end position="761"/>
    </location>
</feature>
<proteinExistence type="predicted"/>
<sequence length="826" mass="90289">MATRIKDALAAHNLTRDALNQEESIETICTSISRLTIIAKGVLDDDLFGGVNLENISRNPGLMAEMFERFKKWVDAMGFDALNFDHPRLAVVSEYDQKYLVISLKSMYLHMMDVVEALILISRGEEEQRGPEYTAQIFKEEIQPALMKAYAIIWKLEEFEESLPKPPLTSQSGPRPEPENEKGVLVPNPTADPEKEARLRSLIREAISEVAANLPQDRKAWFEVVDFDMLRPFIYSNGMEWVEDYFENTYKDVLKTAVECFGTGTAAAKATGGAGNEYIYRGDEISSPDSELTTIAETEFDGSEDEAGNDICVPSCSKPNESSDAQNAINVSDAAENNTQLPMTVPEQINAIVGIFSEAMAKAHLIAPTMPNHIILNNVEYYLRNAPRAVHQNNGNDAISSATHASSDDESNSDDSNTEDDDNDSDKENRSPVAEEPETTINEQPVPDTESDVLAYQMGLWSGIIDFDTPLRDPQTGALNLSPEALAEVETLMRCDARWLGARAGGSFAVPVSSQGHEGSEHGANGIINKAPADEGHLPTTRGSLGKNPALDSLLKIRNDIKLSLDGIVDDVYRVLNLTQELDNALAIFEDSITDSAPPEVHDTVAGPFTTTAATVSEPPNAHKYHLQAAREAIPPSVDSNAATASSTTTETRLTDASDIPDEDAEEESECEALAAFVEQWDEHSEAPDAKENATTYDDLYDATDDELGESTVGDLFDLYDALFEDESTGDEAETSGTLVNSTSADEDEASTSVTLVNESTGTERTDSPEEYVIVEDGMELELPNGVRPGDEFPPGFIFLGSTLAEAMEAVRGERLRTDPDFDHRW</sequence>
<evidence type="ECO:0000313" key="2">
    <source>
        <dbReference type="EMBL" id="RDW83621.1"/>
    </source>
</evidence>
<name>A0A3D8SBQ9_9EURO</name>
<feature type="compositionally biased region" description="Acidic residues" evidence="1">
    <location>
        <begin position="408"/>
        <end position="425"/>
    </location>
</feature>
<reference evidence="2 3" key="1">
    <citation type="journal article" date="2018" name="IMA Fungus">
        <title>IMA Genome-F 9: Draft genome sequence of Annulohypoxylon stygium, Aspergillus mulundensis, Berkeleyomyces basicola (syn. Thielaviopsis basicola), Ceratocystis smalleyi, two Cercospora beticola strains, Coleophoma cylindrospora, Fusarium fracticaudum, Phialophora cf. hyalina, and Morchella septimelata.</title>
        <authorList>
            <person name="Wingfield B.D."/>
            <person name="Bills G.F."/>
            <person name="Dong Y."/>
            <person name="Huang W."/>
            <person name="Nel W.J."/>
            <person name="Swalarsk-Parry B.S."/>
            <person name="Vaghefi N."/>
            <person name="Wilken P.M."/>
            <person name="An Z."/>
            <person name="de Beer Z.W."/>
            <person name="De Vos L."/>
            <person name="Chen L."/>
            <person name="Duong T.A."/>
            <person name="Gao Y."/>
            <person name="Hammerbacher A."/>
            <person name="Kikkert J.R."/>
            <person name="Li Y."/>
            <person name="Li H."/>
            <person name="Li K."/>
            <person name="Li Q."/>
            <person name="Liu X."/>
            <person name="Ma X."/>
            <person name="Naidoo K."/>
            <person name="Pethybridge S.J."/>
            <person name="Sun J."/>
            <person name="Steenkamp E.T."/>
            <person name="van der Nest M.A."/>
            <person name="van Wyk S."/>
            <person name="Wingfield M.J."/>
            <person name="Xiong C."/>
            <person name="Yue Q."/>
            <person name="Zhang X."/>
        </authorList>
    </citation>
    <scope>NUCLEOTIDE SEQUENCE [LARGE SCALE GENOMIC DNA]</scope>
    <source>
        <strain evidence="2 3">DSM 5745</strain>
    </source>
</reference>